<keyword evidence="2" id="KW-1185">Reference proteome</keyword>
<protein>
    <submittedName>
        <fullName evidence="1">Alpha-L-fucosidase</fullName>
    </submittedName>
</protein>
<comment type="caution">
    <text evidence="1">The sequence shown here is derived from an EMBL/GenBank/DDBJ whole genome shotgun (WGS) entry which is preliminary data.</text>
</comment>
<dbReference type="Proteomes" id="UP000308886">
    <property type="component" value="Unassembled WGS sequence"/>
</dbReference>
<evidence type="ECO:0000313" key="1">
    <source>
        <dbReference type="EMBL" id="TGX81320.1"/>
    </source>
</evidence>
<name>A0AC61QNT6_9BACT</name>
<gene>
    <name evidence="1" type="ORF">E5358_10835</name>
</gene>
<proteinExistence type="predicted"/>
<dbReference type="EMBL" id="SRZC01000018">
    <property type="protein sequence ID" value="TGX81320.1"/>
    <property type="molecule type" value="Genomic_DNA"/>
</dbReference>
<evidence type="ECO:0000313" key="2">
    <source>
        <dbReference type="Proteomes" id="UP000308886"/>
    </source>
</evidence>
<accession>A0AC61QNT6</accession>
<sequence>MNNIKKSLVTAALALLSSWTMTAQDYAVTVSEKDEPMAQGKFEPTWQSLSDYDVPEWFRNAKFGIWAHWGPQCVEGSGDWMARGMYQEGSGAYNHHVKNYGHPSEFGFKDILPLFKAERWNPDSLVAYYKELGAEYFFALGNHHDNFDLWDSKYQPWNSKNIGPHRDILAEWAAAAKKQGLPFGVSLHADHAWTWYEPAQRYDRNGSKIGVPYDGKLTKADGKGKWWEGLDPQQLYAQNHEMSQGSWADGMIHRQWAWGNGASMPSKEFVTNFYNRTLDVINRYNPDLLYFDVTAMPFYPISDCGLKIATHFYNHNMAKNKGKLTAVMFGKILTEEQRKALVWDVERGAPNEIVDDSWQSCSCIGGWHYNTGTYEKNRYKKASTIARLLVDIVSKNGNLLLSVPLRADGTFDEKEKAILDEFGAWMKVNRQAIIGTRPWKVFGEGPMAEKRINLNAQGFNEGAYNNLSAEDIRFTKKGSTVYAMPMGWPTDGKVLIRSMAGEKVKRVTLLGHGKLPFTRTSEGLRVTLPEKPLNNILPVLEIK</sequence>
<reference evidence="1" key="1">
    <citation type="submission" date="2019-04" db="EMBL/GenBank/DDBJ databases">
        <title>Microbes associate with the intestines of laboratory mice.</title>
        <authorList>
            <person name="Navarre W."/>
            <person name="Wong E."/>
            <person name="Huang K."/>
            <person name="Tropini C."/>
            <person name="Ng K."/>
            <person name="Yu B."/>
        </authorList>
    </citation>
    <scope>NUCLEOTIDE SEQUENCE</scope>
    <source>
        <strain evidence="1">NM73_A23</strain>
    </source>
</reference>
<organism evidence="1 2">
    <name type="scientific">Palleniella muris</name>
    <dbReference type="NCBI Taxonomy" id="3038145"/>
    <lineage>
        <taxon>Bacteria</taxon>
        <taxon>Pseudomonadati</taxon>
        <taxon>Bacteroidota</taxon>
        <taxon>Bacteroidia</taxon>
        <taxon>Bacteroidales</taxon>
        <taxon>Prevotellaceae</taxon>
        <taxon>Palleniella</taxon>
    </lineage>
</organism>